<feature type="compositionally biased region" description="Polar residues" evidence="11">
    <location>
        <begin position="755"/>
        <end position="765"/>
    </location>
</feature>
<dbReference type="GO" id="GO:0008270">
    <property type="term" value="F:zinc ion binding"/>
    <property type="evidence" value="ECO:0007669"/>
    <property type="project" value="UniProtKB-KW"/>
</dbReference>
<keyword evidence="6 10" id="KW-0539">Nucleus</keyword>
<feature type="region of interest" description="Disordered" evidence="11">
    <location>
        <begin position="104"/>
        <end position="124"/>
    </location>
</feature>
<name>A0A6A5WYZ2_9PLEO</name>
<dbReference type="Pfam" id="PF00628">
    <property type="entry name" value="PHD"/>
    <property type="match status" value="1"/>
</dbReference>
<comment type="similarity">
    <text evidence="2 10">Belongs to the ING family.</text>
</comment>
<feature type="binding site" evidence="8">
    <location>
        <position position="925"/>
    </location>
    <ligand>
        <name>Zn(2+)</name>
        <dbReference type="ChEBI" id="CHEBI:29105"/>
        <label>2</label>
    </ligand>
</feature>
<dbReference type="Proteomes" id="UP000799779">
    <property type="component" value="Unassembled WGS sequence"/>
</dbReference>
<comment type="function">
    <text evidence="10">Component of an histone acetyltransferase complex.</text>
</comment>
<keyword evidence="5 8" id="KW-0862">Zinc</keyword>
<feature type="site" description="Histone H3K4me3 binding" evidence="7">
    <location>
        <position position="926"/>
    </location>
</feature>
<feature type="site" description="Histone H3K4me3 binding" evidence="7">
    <location>
        <position position="922"/>
    </location>
</feature>
<dbReference type="InterPro" id="IPR028651">
    <property type="entry name" value="ING_fam"/>
</dbReference>
<protein>
    <recommendedName>
        <fullName evidence="10">Chromatin modification-related protein</fullName>
    </recommendedName>
</protein>
<feature type="site" description="Histone H3K4me3 binding" evidence="7">
    <location>
        <position position="911"/>
    </location>
</feature>
<feature type="region of interest" description="Disordered" evidence="11">
    <location>
        <begin position="35"/>
        <end position="70"/>
    </location>
</feature>
<dbReference type="GO" id="GO:0005634">
    <property type="term" value="C:nucleus"/>
    <property type="evidence" value="ECO:0007669"/>
    <property type="project" value="UniProtKB-SubCell"/>
</dbReference>
<comment type="subunit">
    <text evidence="10">Component of an histone acetyltransferase complex. Interacts with H3K4me3 and to a lesser extent with H3K4me2.</text>
</comment>
<feature type="region of interest" description="Disordered" evidence="11">
    <location>
        <begin position="145"/>
        <end position="184"/>
    </location>
</feature>
<feature type="compositionally biased region" description="Polar residues" evidence="11">
    <location>
        <begin position="642"/>
        <end position="653"/>
    </location>
</feature>
<feature type="compositionally biased region" description="Acidic residues" evidence="11">
    <location>
        <begin position="897"/>
        <end position="906"/>
    </location>
</feature>
<evidence type="ECO:0000256" key="5">
    <source>
        <dbReference type="ARBA" id="ARBA00022833"/>
    </source>
</evidence>
<evidence type="ECO:0000256" key="4">
    <source>
        <dbReference type="ARBA" id="ARBA00022771"/>
    </source>
</evidence>
<feature type="compositionally biased region" description="Polar residues" evidence="11">
    <location>
        <begin position="868"/>
        <end position="882"/>
    </location>
</feature>
<feature type="binding site" evidence="8">
    <location>
        <position position="929"/>
    </location>
    <ligand>
        <name>Zn(2+)</name>
        <dbReference type="ChEBI" id="CHEBI:29105"/>
        <label>2</label>
    </ligand>
</feature>
<feature type="compositionally biased region" description="Basic residues" evidence="11">
    <location>
        <begin position="597"/>
        <end position="611"/>
    </location>
</feature>
<dbReference type="EMBL" id="ML977560">
    <property type="protein sequence ID" value="KAF2006224.1"/>
    <property type="molecule type" value="Genomic_DNA"/>
</dbReference>
<feature type="compositionally biased region" description="Polar residues" evidence="11">
    <location>
        <begin position="360"/>
        <end position="375"/>
    </location>
</feature>
<evidence type="ECO:0000256" key="3">
    <source>
        <dbReference type="ARBA" id="ARBA00022723"/>
    </source>
</evidence>
<evidence type="ECO:0000256" key="8">
    <source>
        <dbReference type="PIRSR" id="PIRSR628651-51"/>
    </source>
</evidence>
<dbReference type="InterPro" id="IPR001965">
    <property type="entry name" value="Znf_PHD"/>
</dbReference>
<feature type="compositionally biased region" description="Pro residues" evidence="11">
    <location>
        <begin position="294"/>
        <end position="306"/>
    </location>
</feature>
<feature type="compositionally biased region" description="Low complexity" evidence="11">
    <location>
        <begin position="620"/>
        <end position="632"/>
    </location>
</feature>
<feature type="compositionally biased region" description="Basic and acidic residues" evidence="11">
    <location>
        <begin position="317"/>
        <end position="332"/>
    </location>
</feature>
<dbReference type="InterPro" id="IPR024610">
    <property type="entry name" value="ING_N_histone-binding"/>
</dbReference>
<dbReference type="CDD" id="cd15505">
    <property type="entry name" value="PHD_ING"/>
    <property type="match status" value="1"/>
</dbReference>
<feature type="domain" description="PHD-type" evidence="12">
    <location>
        <begin position="909"/>
        <end position="961"/>
    </location>
</feature>
<feature type="binding site" evidence="8">
    <location>
        <position position="912"/>
    </location>
    <ligand>
        <name>Zn(2+)</name>
        <dbReference type="ChEBI" id="CHEBI:29105"/>
        <label>1</label>
    </ligand>
</feature>
<feature type="binding site" evidence="8">
    <location>
        <position position="958"/>
    </location>
    <ligand>
        <name>Zn(2+)</name>
        <dbReference type="ChEBI" id="CHEBI:29105"/>
        <label>2</label>
    </ligand>
</feature>
<feature type="site" description="Histone H3K4me3 binding" evidence="7">
    <location>
        <position position="933"/>
    </location>
</feature>
<proteinExistence type="inferred from homology"/>
<feature type="compositionally biased region" description="Pro residues" evidence="11">
    <location>
        <begin position="664"/>
        <end position="689"/>
    </location>
</feature>
<feature type="region of interest" description="Disordered" evidence="11">
    <location>
        <begin position="289"/>
        <end position="395"/>
    </location>
</feature>
<keyword evidence="10" id="KW-0156">Chromatin regulator</keyword>
<feature type="region of interest" description="Disordered" evidence="11">
    <location>
        <begin position="707"/>
        <end position="907"/>
    </location>
</feature>
<dbReference type="Gene3D" id="6.10.140.1740">
    <property type="match status" value="1"/>
</dbReference>
<feature type="binding site" evidence="8">
    <location>
        <position position="935"/>
    </location>
    <ligand>
        <name>Zn(2+)</name>
        <dbReference type="ChEBI" id="CHEBI:29105"/>
        <label>1</label>
    </ligand>
</feature>
<dbReference type="SUPFAM" id="SSF57903">
    <property type="entry name" value="FYVE/PHD zinc finger"/>
    <property type="match status" value="1"/>
</dbReference>
<keyword evidence="4 9" id="KW-0863">Zinc-finger</keyword>
<dbReference type="PANTHER" id="PTHR10333">
    <property type="entry name" value="INHIBITOR OF GROWTH PROTEIN"/>
    <property type="match status" value="1"/>
</dbReference>
<dbReference type="SMART" id="SM01408">
    <property type="entry name" value="ING"/>
    <property type="match status" value="1"/>
</dbReference>
<feature type="region of interest" description="Disordered" evidence="11">
    <location>
        <begin position="588"/>
        <end position="694"/>
    </location>
</feature>
<sequence length="1342" mass="147057">MALTFGRCSNARGLSSNAYYGSDGKGCLTGEGRWNTSQAKTRPESSCPLESSSRFGTRKAAGDIKARRSKIQAKANRKIAVQRAKQIRARAAAFHLTTSAVSHHSAHHVNPQQSASPPIPHRPSPALSAAPILFHAIIDAWLDGLTRPSGTPPPERSPRCAMAEDAAGSALSDMTPQPTANPDAHTTVNDFLDYTEYFPSDLVRSLRLIGDLDSTYDDATQTVHELTRTYGRLPDIPASERPDPVSLRSHIAAALDKAISCRESSLAEATRLYEVAERHSKRLGIIKTKLQALPQPPSRDPTPAPVSPQATRPLNRSYDKTPRLHLHFDTSRHGANTSRPRDRSRKNVTSARGRSRRHSTSSVDSQADSVRSGIQPTPKKSRKEKAPRVRQGTNVHSSVAGISTSNALALLEPPPPNAKPGSKHAPWFKLTEYEMAVLRKQMKKNAFWCPSDTMIRRELEKKGRGNEAFDLAVARCAATGEELLNEEPEPPPARNEDVVMADAEPPVAPETPPAPVPPPPPVEPVQETTNENTVAAIAVVNKGEPKEERKVNRESRRAKAGRDIDQLEEITQSLGEAAEILKEIKFAADAVDPAPVTRRKSTIKLSNKRKRDSTPPAVETSATIANTTAASTPVDNTREPSLASQDQDSSTKQPDPKRLRLIAPAPPSPAAAPSPSVPSTPQPTTPAAPTPVAAVLPPLVTETIKTTTIQVPLAPSGPGTPKSATKPPSKVPSRHVTPAVPSPTENKKSPINAAPLQSTTVTAASSRPRRESVAPHKVPSPVEAPVLPAKMQKTPPPVPEPSRSSPMPMPPRSSRGHVPTPKAQSEEPKPNESGKPRELRRHSIFSQSAMSQPLRMSTRKKPPPKGEVTSNEDGQKTVTNVKRAQGNKNKKRKPVDEPMESDDIDPDEPKYCVCDDVSWGEMIQCDNHCEKDWFHLECLNMTAKDLPPRRAKWYCPECREKLNTDAYGNPLKPPPLPGRRGNRRNLPPDIEALFTKTPAIKDVLELALGDAGTYFISYRDHDGEIYARHYNLPNPLTTYLYASHPHIIRDLSTLSITLGPYESYYANDKTSASWANLPPVLDKAVQSRLESQDAWKTVWKENGREAPSFISLGADGSYFMRTVGGGGSWDLKGKSEGMGGTNKFLEESKDFTGIAGLYLFPQQPQSYVLLLTTGKAFSNLPEHTWEDYNKMADKLPSLVQTAAPIPAMPQARPLVQQQPLIQPQLQQQMLPQQPLIQNRTGCCPTHAPHNCCPPQPQQQVLAQQFMQQMQPAYVAPAQPQFYNGQTMGVVYQQQPVMMGQQQMQRPVQMQMQQPMMGQPMMGQPMMGQPMQPMYQNGMMGPR</sequence>
<dbReference type="SMART" id="SM00249">
    <property type="entry name" value="PHD"/>
    <property type="match status" value="1"/>
</dbReference>
<feature type="compositionally biased region" description="Basic and acidic residues" evidence="11">
    <location>
        <begin position="543"/>
        <end position="564"/>
    </location>
</feature>
<feature type="binding site" evidence="8">
    <location>
        <position position="914"/>
    </location>
    <ligand>
        <name>Zn(2+)</name>
        <dbReference type="ChEBI" id="CHEBI:29105"/>
        <label>1</label>
    </ligand>
</feature>
<dbReference type="InterPro" id="IPR019786">
    <property type="entry name" value="Zinc_finger_PHD-type_CS"/>
</dbReference>
<dbReference type="Gene3D" id="3.30.40.10">
    <property type="entry name" value="Zinc/RING finger domain, C3HC4 (zinc finger)"/>
    <property type="match status" value="1"/>
</dbReference>
<reference evidence="13" key="1">
    <citation type="journal article" date="2020" name="Stud. Mycol.">
        <title>101 Dothideomycetes genomes: a test case for predicting lifestyles and emergence of pathogens.</title>
        <authorList>
            <person name="Haridas S."/>
            <person name="Albert R."/>
            <person name="Binder M."/>
            <person name="Bloem J."/>
            <person name="Labutti K."/>
            <person name="Salamov A."/>
            <person name="Andreopoulos B."/>
            <person name="Baker S."/>
            <person name="Barry K."/>
            <person name="Bills G."/>
            <person name="Bluhm B."/>
            <person name="Cannon C."/>
            <person name="Castanera R."/>
            <person name="Culley D."/>
            <person name="Daum C."/>
            <person name="Ezra D."/>
            <person name="Gonzalez J."/>
            <person name="Henrissat B."/>
            <person name="Kuo A."/>
            <person name="Liang C."/>
            <person name="Lipzen A."/>
            <person name="Lutzoni F."/>
            <person name="Magnuson J."/>
            <person name="Mondo S."/>
            <person name="Nolan M."/>
            <person name="Ohm R."/>
            <person name="Pangilinan J."/>
            <person name="Park H.-J."/>
            <person name="Ramirez L."/>
            <person name="Alfaro M."/>
            <person name="Sun H."/>
            <person name="Tritt A."/>
            <person name="Yoshinaga Y."/>
            <person name="Zwiers L.-H."/>
            <person name="Turgeon B."/>
            <person name="Goodwin S."/>
            <person name="Spatafora J."/>
            <person name="Crous P."/>
            <person name="Grigoriev I."/>
        </authorList>
    </citation>
    <scope>NUCLEOTIDE SEQUENCE</scope>
    <source>
        <strain evidence="13">CBS 123094</strain>
    </source>
</reference>
<dbReference type="PROSITE" id="PS50016">
    <property type="entry name" value="ZF_PHD_2"/>
    <property type="match status" value="1"/>
</dbReference>
<dbReference type="GO" id="GO:0006355">
    <property type="term" value="P:regulation of DNA-templated transcription"/>
    <property type="evidence" value="ECO:0007669"/>
    <property type="project" value="TreeGrafter"/>
</dbReference>
<feature type="binding site" evidence="8">
    <location>
        <position position="938"/>
    </location>
    <ligand>
        <name>Zn(2+)</name>
        <dbReference type="ChEBI" id="CHEBI:29105"/>
        <label>1</label>
    </ligand>
</feature>
<evidence type="ECO:0000313" key="13">
    <source>
        <dbReference type="EMBL" id="KAF2006224.1"/>
    </source>
</evidence>
<evidence type="ECO:0000256" key="11">
    <source>
        <dbReference type="SAM" id="MobiDB-lite"/>
    </source>
</evidence>
<dbReference type="PANTHER" id="PTHR10333:SF94">
    <property type="entry name" value="FINGER DOMAIN PROTEIN, PUTATIVE (AFU_ORTHOLOGUE AFUA_3G11940)-RELATED"/>
    <property type="match status" value="1"/>
</dbReference>
<evidence type="ECO:0000256" key="7">
    <source>
        <dbReference type="PIRSR" id="PIRSR628651-50"/>
    </source>
</evidence>
<keyword evidence="3 8" id="KW-0479">Metal-binding</keyword>
<dbReference type="OrthoDB" id="5411773at2759"/>
<gene>
    <name evidence="13" type="ORF">P154DRAFT_615568</name>
</gene>
<feature type="compositionally biased region" description="Basic and acidic residues" evidence="11">
    <location>
        <begin position="824"/>
        <end position="837"/>
    </location>
</feature>
<evidence type="ECO:0000256" key="10">
    <source>
        <dbReference type="RuleBase" id="RU361213"/>
    </source>
</evidence>
<dbReference type="InterPro" id="IPR011011">
    <property type="entry name" value="Znf_FYVE_PHD"/>
</dbReference>
<dbReference type="GO" id="GO:0004402">
    <property type="term" value="F:histone acetyltransferase activity"/>
    <property type="evidence" value="ECO:0007669"/>
    <property type="project" value="TreeGrafter"/>
</dbReference>
<evidence type="ECO:0000256" key="2">
    <source>
        <dbReference type="ARBA" id="ARBA00010210"/>
    </source>
</evidence>
<dbReference type="PROSITE" id="PS01359">
    <property type="entry name" value="ZF_PHD_1"/>
    <property type="match status" value="1"/>
</dbReference>
<accession>A0A6A5WYZ2</accession>
<feature type="region of interest" description="Disordered" evidence="11">
    <location>
        <begin position="504"/>
        <end position="564"/>
    </location>
</feature>
<evidence type="ECO:0000256" key="6">
    <source>
        <dbReference type="ARBA" id="ARBA00023242"/>
    </source>
</evidence>
<comment type="subcellular location">
    <subcellularLocation>
        <location evidence="1 10">Nucleus</location>
    </subcellularLocation>
</comment>
<comment type="domain">
    <text evidence="10">The PHD-type zinc finger mediates the binding to H3K4me3.</text>
</comment>
<evidence type="ECO:0000259" key="12">
    <source>
        <dbReference type="PROSITE" id="PS50016"/>
    </source>
</evidence>
<dbReference type="InterPro" id="IPR019787">
    <property type="entry name" value="Znf_PHD-finger"/>
</dbReference>
<dbReference type="Pfam" id="PF12998">
    <property type="entry name" value="ING"/>
    <property type="match status" value="1"/>
</dbReference>
<feature type="binding site" evidence="8">
    <location>
        <position position="955"/>
    </location>
    <ligand>
        <name>Zn(2+)</name>
        <dbReference type="ChEBI" id="CHEBI:29105"/>
        <label>2</label>
    </ligand>
</feature>
<evidence type="ECO:0000256" key="1">
    <source>
        <dbReference type="ARBA" id="ARBA00004123"/>
    </source>
</evidence>
<feature type="compositionally biased region" description="Polar residues" evidence="11">
    <location>
        <begin position="172"/>
        <end position="184"/>
    </location>
</feature>
<dbReference type="GO" id="GO:0000123">
    <property type="term" value="C:histone acetyltransferase complex"/>
    <property type="evidence" value="ECO:0007669"/>
    <property type="project" value="TreeGrafter"/>
</dbReference>
<evidence type="ECO:0000313" key="14">
    <source>
        <dbReference type="Proteomes" id="UP000799779"/>
    </source>
</evidence>
<feature type="compositionally biased region" description="Polar residues" evidence="11">
    <location>
        <begin position="844"/>
        <end position="855"/>
    </location>
</feature>
<evidence type="ECO:0000256" key="9">
    <source>
        <dbReference type="PROSITE-ProRule" id="PRU00146"/>
    </source>
</evidence>
<feature type="compositionally biased region" description="Pro residues" evidence="11">
    <location>
        <begin position="506"/>
        <end position="523"/>
    </location>
</feature>
<organism evidence="13 14">
    <name type="scientific">Amniculicola lignicola CBS 123094</name>
    <dbReference type="NCBI Taxonomy" id="1392246"/>
    <lineage>
        <taxon>Eukaryota</taxon>
        <taxon>Fungi</taxon>
        <taxon>Dikarya</taxon>
        <taxon>Ascomycota</taxon>
        <taxon>Pezizomycotina</taxon>
        <taxon>Dothideomycetes</taxon>
        <taxon>Pleosporomycetidae</taxon>
        <taxon>Pleosporales</taxon>
        <taxon>Amniculicolaceae</taxon>
        <taxon>Amniculicola</taxon>
    </lineage>
</organism>
<dbReference type="InterPro" id="IPR013083">
    <property type="entry name" value="Znf_RING/FYVE/PHD"/>
</dbReference>
<keyword evidence="14" id="KW-1185">Reference proteome</keyword>